<dbReference type="Proteomes" id="UP000199662">
    <property type="component" value="Unassembled WGS sequence"/>
</dbReference>
<dbReference type="EMBL" id="FNZK01000002">
    <property type="protein sequence ID" value="SEJ02485.1"/>
    <property type="molecule type" value="Genomic_DNA"/>
</dbReference>
<dbReference type="InterPro" id="IPR004716">
    <property type="entry name" value="PTS_IIA_glucitol/sorbitol-sp"/>
</dbReference>
<dbReference type="GO" id="GO:0016301">
    <property type="term" value="F:kinase activity"/>
    <property type="evidence" value="ECO:0007669"/>
    <property type="project" value="TreeGrafter"/>
</dbReference>
<feature type="modified residue" description="Phosphohistidine; by HPr" evidence="1">
    <location>
        <position position="41"/>
    </location>
</feature>
<dbReference type="PANTHER" id="PTHR40398">
    <property type="entry name" value="PTS SYSTEM GLUCITOL/SORBITOL-SPECIFIC EIIA COMPONENT"/>
    <property type="match status" value="1"/>
</dbReference>
<evidence type="ECO:0000313" key="2">
    <source>
        <dbReference type="EMBL" id="SEJ02485.1"/>
    </source>
</evidence>
<protein>
    <submittedName>
        <fullName evidence="2">PTS system, glucitol/sorbitol-specific IIA component</fullName>
    </submittedName>
</protein>
<reference evidence="2 3" key="1">
    <citation type="submission" date="2016-10" db="EMBL/GenBank/DDBJ databases">
        <authorList>
            <person name="de Groot N.N."/>
        </authorList>
    </citation>
    <scope>NUCLEOTIDE SEQUENCE [LARGE SCALE GENOMIC DNA]</scope>
    <source>
        <strain evidence="2 3">DSM 2179</strain>
    </source>
</reference>
<proteinExistence type="predicted"/>
<dbReference type="GO" id="GO:0005737">
    <property type="term" value="C:cytoplasm"/>
    <property type="evidence" value="ECO:0007669"/>
    <property type="project" value="InterPro"/>
</dbReference>
<keyword evidence="3" id="KW-1185">Reference proteome</keyword>
<dbReference type="PANTHER" id="PTHR40398:SF1">
    <property type="entry name" value="PTS SYSTEM GLUCITOL_SORBITOL-SPECIFIC EIIA COMPONENT"/>
    <property type="match status" value="1"/>
</dbReference>
<dbReference type="PROSITE" id="PS51097">
    <property type="entry name" value="PTS_EIIA_TYPE_5"/>
    <property type="match status" value="1"/>
</dbReference>
<dbReference type="Pfam" id="PF03829">
    <property type="entry name" value="PTSIIA_gutA"/>
    <property type="match status" value="1"/>
</dbReference>
<dbReference type="GO" id="GO:0009401">
    <property type="term" value="P:phosphoenolpyruvate-dependent sugar phosphotransferase system"/>
    <property type="evidence" value="ECO:0007669"/>
    <property type="project" value="InterPro"/>
</dbReference>
<dbReference type="Gene3D" id="2.40.33.40">
    <property type="entry name" value="Phosphotransferase system, glucitol/sorbitol-specific IIA component"/>
    <property type="match status" value="1"/>
</dbReference>
<evidence type="ECO:0000313" key="3">
    <source>
        <dbReference type="Proteomes" id="UP000199662"/>
    </source>
</evidence>
<dbReference type="AlphaFoldDB" id="A0A1H6VR05"/>
<sequence length="118" mass="13119">MKYEVEIVNIGKFVESMLDEGDLIIFDKCPNEILEDVCIMHTRDQIKSTIQIGDTVILGAKKYEITAIGDEAIHTLEEMGHCTFKFTGVDIVELPGQIVLKGNEKPIPLQIGDKICIG</sequence>
<dbReference type="InterPro" id="IPR036665">
    <property type="entry name" value="PTS_IIA_glucitol/sorbitol_sf"/>
</dbReference>
<organism evidence="2 3">
    <name type="scientific">Propionispira arboris</name>
    <dbReference type="NCBI Taxonomy" id="84035"/>
    <lineage>
        <taxon>Bacteria</taxon>
        <taxon>Bacillati</taxon>
        <taxon>Bacillota</taxon>
        <taxon>Negativicutes</taxon>
        <taxon>Selenomonadales</taxon>
        <taxon>Selenomonadaceae</taxon>
        <taxon>Propionispira</taxon>
    </lineage>
</organism>
<dbReference type="GO" id="GO:0008982">
    <property type="term" value="F:protein-N(PI)-phosphohistidine-sugar phosphotransferase activity"/>
    <property type="evidence" value="ECO:0007669"/>
    <property type="project" value="InterPro"/>
</dbReference>
<dbReference type="RefSeq" id="WP_091829231.1">
    <property type="nucleotide sequence ID" value="NZ_FNZK01000002.1"/>
</dbReference>
<name>A0A1H6VR05_9FIRM</name>
<dbReference type="SUPFAM" id="SSF141530">
    <property type="entry name" value="PTSIIA/GutA-like"/>
    <property type="match status" value="1"/>
</dbReference>
<accession>A0A1H6VR05</accession>
<gene>
    <name evidence="2" type="ORF">SAMN05660742_102309</name>
</gene>
<dbReference type="STRING" id="84035.SAMN05660742_102309"/>
<evidence type="ECO:0000256" key="1">
    <source>
        <dbReference type="PROSITE-ProRule" id="PRU00420"/>
    </source>
</evidence>